<evidence type="ECO:0000256" key="3">
    <source>
        <dbReference type="SAM" id="Coils"/>
    </source>
</evidence>
<protein>
    <recommendedName>
        <fullName evidence="7">RND transporter</fullName>
    </recommendedName>
</protein>
<feature type="coiled-coil region" evidence="3">
    <location>
        <begin position="176"/>
        <end position="213"/>
    </location>
</feature>
<dbReference type="Gene3D" id="1.10.287.470">
    <property type="entry name" value="Helix hairpin bin"/>
    <property type="match status" value="1"/>
</dbReference>
<keyword evidence="4" id="KW-0472">Membrane</keyword>
<dbReference type="EMBL" id="AQGV01000015">
    <property type="protein sequence ID" value="MBE0370777.1"/>
    <property type="molecule type" value="Genomic_DNA"/>
</dbReference>
<evidence type="ECO:0000256" key="2">
    <source>
        <dbReference type="ARBA" id="ARBA00023054"/>
    </source>
</evidence>
<organism evidence="5 6">
    <name type="scientific">Pseudoalteromonas aurantia 208</name>
    <dbReference type="NCBI Taxonomy" id="1314867"/>
    <lineage>
        <taxon>Bacteria</taxon>
        <taxon>Pseudomonadati</taxon>
        <taxon>Pseudomonadota</taxon>
        <taxon>Gammaproteobacteria</taxon>
        <taxon>Alteromonadales</taxon>
        <taxon>Pseudoalteromonadaceae</taxon>
        <taxon>Pseudoalteromonas</taxon>
    </lineage>
</organism>
<evidence type="ECO:0000256" key="1">
    <source>
        <dbReference type="ARBA" id="ARBA00004196"/>
    </source>
</evidence>
<dbReference type="PANTHER" id="PTHR32347">
    <property type="entry name" value="EFFLUX SYSTEM COMPONENT YKNX-RELATED"/>
    <property type="match status" value="1"/>
</dbReference>
<gene>
    <name evidence="5" type="ORF">PAUR_b0878</name>
</gene>
<dbReference type="InterPro" id="IPR050465">
    <property type="entry name" value="UPF0194_transport"/>
</dbReference>
<comment type="subcellular location">
    <subcellularLocation>
        <location evidence="1">Cell envelope</location>
    </subcellularLocation>
</comment>
<dbReference type="RefSeq" id="WP_192509827.1">
    <property type="nucleotide sequence ID" value="NZ_AQGV01000015.1"/>
</dbReference>
<feature type="transmembrane region" description="Helical" evidence="4">
    <location>
        <begin position="12"/>
        <end position="35"/>
    </location>
</feature>
<name>A0ABR9EIX1_9GAMM</name>
<evidence type="ECO:0000256" key="4">
    <source>
        <dbReference type="SAM" id="Phobius"/>
    </source>
</evidence>
<reference evidence="5 6" key="1">
    <citation type="submission" date="2015-03" db="EMBL/GenBank/DDBJ databases">
        <title>Genome sequence of Pseudoalteromonas aurantia.</title>
        <authorList>
            <person name="Xie B.-B."/>
            <person name="Rong J.-C."/>
            <person name="Qin Q.-L."/>
            <person name="Zhang Y.-Z."/>
        </authorList>
    </citation>
    <scope>NUCLEOTIDE SEQUENCE [LARGE SCALE GENOMIC DNA]</scope>
    <source>
        <strain evidence="5 6">208</strain>
    </source>
</reference>
<keyword evidence="4" id="KW-0812">Transmembrane</keyword>
<keyword evidence="6" id="KW-1185">Reference proteome</keyword>
<comment type="caution">
    <text evidence="5">The sequence shown here is derived from an EMBL/GenBank/DDBJ whole genome shotgun (WGS) entry which is preliminary data.</text>
</comment>
<sequence>MDKVRVESKKHLSGKAVAIMATLIMIVGVLVTLMINRFDKTAVASRDLWRAKVAQQDLALEAKGFGNLQSKQQRFLTAPYSAVVEQILIKPGSLVTRDSVIVKLSNPEIEQAVLQAKMTYNAQKAVVGQLLLKQEREKLADEQLLQELKVDLQVALSRLNAEKGLAKQGVVSALDLLDSQAKVDKLTLRYQHLENKKAKVTQLHLQAAQIEEQKLNEKASLMALAKSQAQRLNVVAGIDGMLQTLPIEIGQSLAMGSQIALVGSVDSLIALVKVPQRELQGLEIGMSAVIDTRGGKADALVKRIDPVVTDGHVEVELDLVGQLPNNARPSLNIAAVINLGVIPQTLTIPIPVNAKPQTRVQVYKVSDNGKSATKTWIALGQRSGQRIQLLSGATQGEELILSAIDQHAEDTIELKL</sequence>
<dbReference type="PANTHER" id="PTHR32347:SF23">
    <property type="entry name" value="BLL5650 PROTEIN"/>
    <property type="match status" value="1"/>
</dbReference>
<proteinExistence type="predicted"/>
<keyword evidence="2 3" id="KW-0175">Coiled coil</keyword>
<dbReference type="Proteomes" id="UP000615755">
    <property type="component" value="Unassembled WGS sequence"/>
</dbReference>
<dbReference type="Gene3D" id="2.40.50.100">
    <property type="match status" value="1"/>
</dbReference>
<evidence type="ECO:0000313" key="6">
    <source>
        <dbReference type="Proteomes" id="UP000615755"/>
    </source>
</evidence>
<evidence type="ECO:0008006" key="7">
    <source>
        <dbReference type="Google" id="ProtNLM"/>
    </source>
</evidence>
<evidence type="ECO:0000313" key="5">
    <source>
        <dbReference type="EMBL" id="MBE0370777.1"/>
    </source>
</evidence>
<keyword evidence="4" id="KW-1133">Transmembrane helix</keyword>
<accession>A0ABR9EIX1</accession>
<dbReference type="Gene3D" id="2.40.30.170">
    <property type="match status" value="1"/>
</dbReference>